<keyword evidence="5 6" id="KW-0694">RNA-binding</keyword>
<dbReference type="GO" id="GO:0004526">
    <property type="term" value="F:ribonuclease P activity"/>
    <property type="evidence" value="ECO:0007669"/>
    <property type="project" value="UniProtKB-UniRule"/>
</dbReference>
<dbReference type="PANTHER" id="PTHR33992:SF1">
    <property type="entry name" value="RIBONUCLEASE P PROTEIN COMPONENT"/>
    <property type="match status" value="1"/>
</dbReference>
<accession>A0A6N7TTZ3</accession>
<evidence type="ECO:0000256" key="2">
    <source>
        <dbReference type="ARBA" id="ARBA00022722"/>
    </source>
</evidence>
<dbReference type="SUPFAM" id="SSF54211">
    <property type="entry name" value="Ribosomal protein S5 domain 2-like"/>
    <property type="match status" value="1"/>
</dbReference>
<evidence type="ECO:0000256" key="6">
    <source>
        <dbReference type="HAMAP-Rule" id="MF_00227"/>
    </source>
</evidence>
<dbReference type="NCBIfam" id="TIGR00188">
    <property type="entry name" value="rnpA"/>
    <property type="match status" value="1"/>
</dbReference>
<dbReference type="HAMAP" id="MF_00227">
    <property type="entry name" value="RNase_P"/>
    <property type="match status" value="1"/>
</dbReference>
<comment type="subunit">
    <text evidence="6">Consists of a catalytic RNA component (M1 or rnpB) and a protein subunit.</text>
</comment>
<organism evidence="9 10">
    <name type="scientific">Bifidobacterium asteroides</name>
    <dbReference type="NCBI Taxonomy" id="1684"/>
    <lineage>
        <taxon>Bacteria</taxon>
        <taxon>Bacillati</taxon>
        <taxon>Actinomycetota</taxon>
        <taxon>Actinomycetes</taxon>
        <taxon>Bifidobacteriales</taxon>
        <taxon>Bifidobacteriaceae</taxon>
        <taxon>Bifidobacterium</taxon>
    </lineage>
</organism>
<dbReference type="InterPro" id="IPR014721">
    <property type="entry name" value="Ribsml_uS5_D2-typ_fold_subgr"/>
</dbReference>
<evidence type="ECO:0000256" key="3">
    <source>
        <dbReference type="ARBA" id="ARBA00022759"/>
    </source>
</evidence>
<dbReference type="GO" id="GO:0001682">
    <property type="term" value="P:tRNA 5'-leader removal"/>
    <property type="evidence" value="ECO:0007669"/>
    <property type="project" value="UniProtKB-UniRule"/>
</dbReference>
<dbReference type="GO" id="GO:0030677">
    <property type="term" value="C:ribonuclease P complex"/>
    <property type="evidence" value="ECO:0007669"/>
    <property type="project" value="TreeGrafter"/>
</dbReference>
<feature type="region of interest" description="Disordered" evidence="8">
    <location>
        <begin position="133"/>
        <end position="168"/>
    </location>
</feature>
<dbReference type="GO" id="GO:0042781">
    <property type="term" value="F:3'-tRNA processing endoribonuclease activity"/>
    <property type="evidence" value="ECO:0007669"/>
    <property type="project" value="TreeGrafter"/>
</dbReference>
<evidence type="ECO:0000256" key="1">
    <source>
        <dbReference type="ARBA" id="ARBA00022694"/>
    </source>
</evidence>
<dbReference type="GO" id="GO:0000049">
    <property type="term" value="F:tRNA binding"/>
    <property type="evidence" value="ECO:0007669"/>
    <property type="project" value="UniProtKB-UniRule"/>
</dbReference>
<dbReference type="Gene3D" id="3.30.230.10">
    <property type="match status" value="1"/>
</dbReference>
<dbReference type="Proteomes" id="UP000436357">
    <property type="component" value="Unassembled WGS sequence"/>
</dbReference>
<evidence type="ECO:0000256" key="5">
    <source>
        <dbReference type="ARBA" id="ARBA00022884"/>
    </source>
</evidence>
<evidence type="ECO:0000313" key="9">
    <source>
        <dbReference type="EMBL" id="MSD90826.1"/>
    </source>
</evidence>
<evidence type="ECO:0000256" key="8">
    <source>
        <dbReference type="SAM" id="MobiDB-lite"/>
    </source>
</evidence>
<dbReference type="EC" id="3.1.26.5" evidence="6 7"/>
<evidence type="ECO:0000256" key="7">
    <source>
        <dbReference type="NCBIfam" id="TIGR00188"/>
    </source>
</evidence>
<keyword evidence="4 6" id="KW-0378">Hydrolase</keyword>
<comment type="catalytic activity">
    <reaction evidence="6">
        <text>Endonucleolytic cleavage of RNA, removing 5'-extranucleotides from tRNA precursor.</text>
        <dbReference type="EC" id="3.1.26.5"/>
    </reaction>
</comment>
<evidence type="ECO:0000256" key="4">
    <source>
        <dbReference type="ARBA" id="ARBA00022801"/>
    </source>
</evidence>
<keyword evidence="2 6" id="KW-0540">Nuclease</keyword>
<reference evidence="9 10" key="1">
    <citation type="submission" date="2019-11" db="EMBL/GenBank/DDBJ databases">
        <title>Draft Genome Sequence of Plant Growth-Promoting Rhizosphere-Associated Bacteria.</title>
        <authorList>
            <person name="Vasilyev I.Y."/>
            <person name="Radchenko V."/>
            <person name="Ilnitskaya E.V."/>
        </authorList>
    </citation>
    <scope>NUCLEOTIDE SEQUENCE [LARGE SCALE GENOMIC DNA]</scope>
    <source>
        <strain evidence="9 10">VRA_9sq_n</strain>
    </source>
</reference>
<gene>
    <name evidence="6 9" type="primary">rnpA</name>
    <name evidence="9" type="ORF">GKC41_04015</name>
</gene>
<comment type="similarity">
    <text evidence="6">Belongs to the RnpA family.</text>
</comment>
<dbReference type="EMBL" id="WKKW01000001">
    <property type="protein sequence ID" value="MSD90826.1"/>
    <property type="molecule type" value="Genomic_DNA"/>
</dbReference>
<sequence length="168" mass="18761">MERLRSHREFTAVLRRRHRVSSRDLVIHYSIPGSDRTATPLPVTSAVREGRHDILPAGRRRMGLAVSKNVGKAVTRNKVKRRFRQLAGFKEDLLPSSCDLVMRAKPSAATATYKQLEEQVDRLFRDLMRKTGKTAGGLDAQGQSGLQLAAGSKRQPVQRLETSEGCRA</sequence>
<name>A0A6N7TTZ3_9BIFI</name>
<comment type="caution">
    <text evidence="9">The sequence shown here is derived from an EMBL/GenBank/DDBJ whole genome shotgun (WGS) entry which is preliminary data.</text>
</comment>
<keyword evidence="1 6" id="KW-0819">tRNA processing</keyword>
<dbReference type="Pfam" id="PF00825">
    <property type="entry name" value="Ribonuclease_P"/>
    <property type="match status" value="1"/>
</dbReference>
<proteinExistence type="inferred from homology"/>
<protein>
    <recommendedName>
        <fullName evidence="6 7">Ribonuclease P protein component</fullName>
        <shortName evidence="6">RNase P protein</shortName>
        <shortName evidence="6">RNaseP protein</shortName>
        <ecNumber evidence="6 7">3.1.26.5</ecNumber>
    </recommendedName>
    <alternativeName>
        <fullName evidence="6">Protein C5</fullName>
    </alternativeName>
</protein>
<keyword evidence="3 6" id="KW-0255">Endonuclease</keyword>
<dbReference type="PANTHER" id="PTHR33992">
    <property type="entry name" value="RIBONUCLEASE P PROTEIN COMPONENT"/>
    <property type="match status" value="1"/>
</dbReference>
<evidence type="ECO:0000313" key="10">
    <source>
        <dbReference type="Proteomes" id="UP000436357"/>
    </source>
</evidence>
<comment type="function">
    <text evidence="6">RNaseP catalyzes the removal of the 5'-leader sequence from pre-tRNA to produce the mature 5'-terminus. It can also cleave other RNA substrates such as 4.5S RNA. The protein component plays an auxiliary but essential role in vivo by binding to the 5'-leader sequence and broadening the substrate specificity of the ribozyme.</text>
</comment>
<dbReference type="AlphaFoldDB" id="A0A6N7TTZ3"/>
<dbReference type="InterPro" id="IPR020568">
    <property type="entry name" value="Ribosomal_Su5_D2-typ_SF"/>
</dbReference>
<dbReference type="InterPro" id="IPR000100">
    <property type="entry name" value="RNase_P"/>
</dbReference>